<dbReference type="EMBL" id="CM045767">
    <property type="protein sequence ID" value="KAI7996153.1"/>
    <property type="molecule type" value="Genomic_DNA"/>
</dbReference>
<evidence type="ECO:0000313" key="2">
    <source>
        <dbReference type="Proteomes" id="UP001060215"/>
    </source>
</evidence>
<protein>
    <submittedName>
        <fullName evidence="1">G-type lectin S-receptor-like serine/threonine-protein kinase SD3-1</fullName>
    </submittedName>
</protein>
<keyword evidence="2" id="KW-1185">Reference proteome</keyword>
<name>A0ACC0G6C5_9ERIC</name>
<sequence>MFGQERILLIFVGFLLCSAVVSQIPLGSKLSVVENNHWSSSNGNFAIGFFNRLDQYSIGIHFNSNSIPIGQQTVVWVAGADLTVGDKSYFQLTQNGELVLFDSTRGFVVWTSKTTNSSVASAVLLDSGNLILLNRKQEIVWQSFDTPTDTLLPGQNLSISQSLRAASRNSMSSYYSLRMDISGHLQLRWESHVVYWTSGNGIHSQSILRAILNSDGILQLLDRRSKPVWSVFGEDHNDSNVKLRFLRLDVDGNLRLYSWLDVLRSWRPVWQAVENQCKVFATCGLSGICVFNASSFPVCKCPFSSTTDSNSKCLVPYGQDCKSGFIMTRYNHTFLYGIYPPNETIVQTSLQQCKSLCEKDPLCTSVTFVNDGTAQCQITKTQYITGQSDPSLSSISFVKKCSDPIAALPISPVHDTSPKKLNRLCIPCLIGVASCTIVVFFLFQLGIGFCIYKQRNYIRTKAALAYTGPNSNGLITLSYAEIKDLTGNFKHRIGPNIFEGMFPDNQLVAVKELKAGIEERMFRCVVSKIGTIYHKSLVKLEGYCCELNHRFLVYEFAKNGSLRQCIENRKACKRLTWRKRMEICVTVARAISYLHTQCREFVSHGNLKCENVVLDENFDAKVSEFGLAFDNGGAADEDVKDFGKMVVELVSGCREADNVCYWAYEKWVKGEAESIVDGRIEGMKDLEELERALRIAFWCLQIDGQTRPSIGEVIKVLEGTLTVDPPPPPFICGGREEEEELSESGPEL</sequence>
<reference evidence="1 2" key="1">
    <citation type="journal article" date="2022" name="Plant J.">
        <title>Chromosome-level genome of Camellia lanceoleosa provides a valuable resource for understanding genome evolution and self-incompatibility.</title>
        <authorList>
            <person name="Gong W."/>
            <person name="Xiao S."/>
            <person name="Wang L."/>
            <person name="Liao Z."/>
            <person name="Chang Y."/>
            <person name="Mo W."/>
            <person name="Hu G."/>
            <person name="Li W."/>
            <person name="Zhao G."/>
            <person name="Zhu H."/>
            <person name="Hu X."/>
            <person name="Ji K."/>
            <person name="Xiang X."/>
            <person name="Song Q."/>
            <person name="Yuan D."/>
            <person name="Jin S."/>
            <person name="Zhang L."/>
        </authorList>
    </citation>
    <scope>NUCLEOTIDE SEQUENCE [LARGE SCALE GENOMIC DNA]</scope>
    <source>
        <strain evidence="1">SQ_2022a</strain>
    </source>
</reference>
<dbReference type="Proteomes" id="UP001060215">
    <property type="component" value="Chromosome 10"/>
</dbReference>
<gene>
    <name evidence="1" type="ORF">LOK49_LG10G02933</name>
</gene>
<comment type="caution">
    <text evidence="1">The sequence shown here is derived from an EMBL/GenBank/DDBJ whole genome shotgun (WGS) entry which is preliminary data.</text>
</comment>
<proteinExistence type="predicted"/>
<evidence type="ECO:0000313" key="1">
    <source>
        <dbReference type="EMBL" id="KAI7996153.1"/>
    </source>
</evidence>
<accession>A0ACC0G6C5</accession>
<organism evidence="1 2">
    <name type="scientific">Camellia lanceoleosa</name>
    <dbReference type="NCBI Taxonomy" id="1840588"/>
    <lineage>
        <taxon>Eukaryota</taxon>
        <taxon>Viridiplantae</taxon>
        <taxon>Streptophyta</taxon>
        <taxon>Embryophyta</taxon>
        <taxon>Tracheophyta</taxon>
        <taxon>Spermatophyta</taxon>
        <taxon>Magnoliopsida</taxon>
        <taxon>eudicotyledons</taxon>
        <taxon>Gunneridae</taxon>
        <taxon>Pentapetalae</taxon>
        <taxon>asterids</taxon>
        <taxon>Ericales</taxon>
        <taxon>Theaceae</taxon>
        <taxon>Camellia</taxon>
    </lineage>
</organism>